<dbReference type="Proteomes" id="UP001589587">
    <property type="component" value="Unassembled WGS sequence"/>
</dbReference>
<proteinExistence type="predicted"/>
<keyword evidence="1" id="KW-0812">Transmembrane</keyword>
<keyword evidence="1" id="KW-1133">Transmembrane helix</keyword>
<dbReference type="PANTHER" id="PTHR28008">
    <property type="entry name" value="DOMAIN PROTEIN, PUTATIVE (AFU_ORTHOLOGUE AFUA_3G10980)-RELATED"/>
    <property type="match status" value="1"/>
</dbReference>
<accession>A0ABV5XAF1</accession>
<organism evidence="2 3">
    <name type="scientific">Rhodococcus baikonurensis</name>
    <dbReference type="NCBI Taxonomy" id="172041"/>
    <lineage>
        <taxon>Bacteria</taxon>
        <taxon>Bacillati</taxon>
        <taxon>Actinomycetota</taxon>
        <taxon>Actinomycetes</taxon>
        <taxon>Mycobacteriales</taxon>
        <taxon>Nocardiaceae</taxon>
        <taxon>Rhodococcus</taxon>
        <taxon>Rhodococcus erythropolis group</taxon>
    </lineage>
</organism>
<gene>
    <name evidence="2" type="ORF">ACFFQ6_04915</name>
</gene>
<comment type="caution">
    <text evidence="2">The sequence shown here is derived from an EMBL/GenBank/DDBJ whole genome shotgun (WGS) entry which is preliminary data.</text>
</comment>
<evidence type="ECO:0000313" key="3">
    <source>
        <dbReference type="Proteomes" id="UP001589587"/>
    </source>
</evidence>
<dbReference type="EMBL" id="JBHMAS010000004">
    <property type="protein sequence ID" value="MFB9779011.1"/>
    <property type="molecule type" value="Genomic_DNA"/>
</dbReference>
<dbReference type="RefSeq" id="WP_350489719.1">
    <property type="nucleotide sequence ID" value="NZ_JBHMAS010000004.1"/>
</dbReference>
<sequence>MKNNRYWPLAIAVVVAMIMLFSPGSTVPSSPENTDKITHTLMFAVLAITSLHARIPVWLTAVWLVIFAATSEVLQAALPISRSGSIWDGSADLLGIAVGIGIVSLVTRRRNAHNDQPSRF</sequence>
<reference evidence="2 3" key="1">
    <citation type="submission" date="2024-09" db="EMBL/GenBank/DDBJ databases">
        <authorList>
            <person name="Sun Q."/>
            <person name="Mori K."/>
        </authorList>
    </citation>
    <scope>NUCLEOTIDE SEQUENCE [LARGE SCALE GENOMIC DNA]</scope>
    <source>
        <strain evidence="2 3">JCM 11411</strain>
    </source>
</reference>
<keyword evidence="3" id="KW-1185">Reference proteome</keyword>
<protein>
    <submittedName>
        <fullName evidence="2">VanZ family protein</fullName>
    </submittedName>
</protein>
<evidence type="ECO:0000256" key="1">
    <source>
        <dbReference type="SAM" id="Phobius"/>
    </source>
</evidence>
<evidence type="ECO:0000313" key="2">
    <source>
        <dbReference type="EMBL" id="MFB9779011.1"/>
    </source>
</evidence>
<name>A0ABV5XAF1_9NOCA</name>
<feature type="transmembrane region" description="Helical" evidence="1">
    <location>
        <begin position="6"/>
        <end position="28"/>
    </location>
</feature>
<keyword evidence="1" id="KW-0472">Membrane</keyword>
<dbReference type="PANTHER" id="PTHR28008:SF1">
    <property type="entry name" value="DOMAIN PROTEIN, PUTATIVE (AFU_ORTHOLOGUE AFUA_3G10980)-RELATED"/>
    <property type="match status" value="1"/>
</dbReference>
<feature type="transmembrane region" description="Helical" evidence="1">
    <location>
        <begin position="40"/>
        <end position="66"/>
    </location>
</feature>